<dbReference type="AlphaFoldDB" id="A0A822ZSV8"/>
<dbReference type="Proteomes" id="UP000607653">
    <property type="component" value="Unassembled WGS sequence"/>
</dbReference>
<feature type="region of interest" description="Disordered" evidence="1">
    <location>
        <begin position="1"/>
        <end position="23"/>
    </location>
</feature>
<evidence type="ECO:0000256" key="1">
    <source>
        <dbReference type="SAM" id="MobiDB-lite"/>
    </source>
</evidence>
<evidence type="ECO:0000313" key="3">
    <source>
        <dbReference type="EMBL" id="DAD44948.1"/>
    </source>
</evidence>
<dbReference type="GO" id="GO:2000028">
    <property type="term" value="P:regulation of photoperiodism, flowering"/>
    <property type="evidence" value="ECO:0007669"/>
    <property type="project" value="InterPro"/>
</dbReference>
<name>A0A822ZSV8_NELNU</name>
<sequence length="88" mass="9818">MGPLFPRLHVNDTEKGGPRAPSRNKMTLYGQLSIPSQMTIIDWCRRCLFSSQVSLVVFWCSVASLSSLFTGIIALVFIILLPLMSPFD</sequence>
<keyword evidence="4" id="KW-1185">Reference proteome</keyword>
<evidence type="ECO:0000313" key="4">
    <source>
        <dbReference type="Proteomes" id="UP000607653"/>
    </source>
</evidence>
<protein>
    <submittedName>
        <fullName evidence="3">Uncharacterized protein</fullName>
    </submittedName>
</protein>
<reference evidence="3 4" key="1">
    <citation type="journal article" date="2020" name="Mol. Biol. Evol.">
        <title>Distinct Expression and Methylation Patterns for Genes with Different Fates following a Single Whole-Genome Duplication in Flowering Plants.</title>
        <authorList>
            <person name="Shi T."/>
            <person name="Rahmani R.S."/>
            <person name="Gugger P.F."/>
            <person name="Wang M."/>
            <person name="Li H."/>
            <person name="Zhang Y."/>
            <person name="Li Z."/>
            <person name="Wang Q."/>
            <person name="Van de Peer Y."/>
            <person name="Marchal K."/>
            <person name="Chen J."/>
        </authorList>
    </citation>
    <scope>NUCLEOTIDE SEQUENCE [LARGE SCALE GENOMIC DNA]</scope>
    <source>
        <tissue evidence="3">Leaf</tissue>
    </source>
</reference>
<keyword evidence="2" id="KW-0812">Transmembrane</keyword>
<evidence type="ECO:0000256" key="2">
    <source>
        <dbReference type="SAM" id="Phobius"/>
    </source>
</evidence>
<dbReference type="EMBL" id="DUZY01000007">
    <property type="protein sequence ID" value="DAD44948.1"/>
    <property type="molecule type" value="Genomic_DNA"/>
</dbReference>
<keyword evidence="2" id="KW-1133">Transmembrane helix</keyword>
<feature type="transmembrane region" description="Helical" evidence="2">
    <location>
        <begin position="55"/>
        <end position="81"/>
    </location>
</feature>
<organism evidence="3 4">
    <name type="scientific">Nelumbo nucifera</name>
    <name type="common">Sacred lotus</name>
    <dbReference type="NCBI Taxonomy" id="4432"/>
    <lineage>
        <taxon>Eukaryota</taxon>
        <taxon>Viridiplantae</taxon>
        <taxon>Streptophyta</taxon>
        <taxon>Embryophyta</taxon>
        <taxon>Tracheophyta</taxon>
        <taxon>Spermatophyta</taxon>
        <taxon>Magnoliopsida</taxon>
        <taxon>Proteales</taxon>
        <taxon>Nelumbonaceae</taxon>
        <taxon>Nelumbo</taxon>
    </lineage>
</organism>
<dbReference type="PANTHER" id="PTHR34281">
    <property type="entry name" value="PROTEIN EARLY FLOWERING 3"/>
    <property type="match status" value="1"/>
</dbReference>
<comment type="caution">
    <text evidence="3">The sequence shown here is derived from an EMBL/GenBank/DDBJ whole genome shotgun (WGS) entry which is preliminary data.</text>
</comment>
<keyword evidence="2" id="KW-0472">Membrane</keyword>
<dbReference type="PANTHER" id="PTHR34281:SF2">
    <property type="entry name" value="PROTEIN EARLY FLOWERING 3"/>
    <property type="match status" value="1"/>
</dbReference>
<gene>
    <name evidence="3" type="ORF">HUJ06_003178</name>
</gene>
<proteinExistence type="predicted"/>
<dbReference type="InterPro" id="IPR039319">
    <property type="entry name" value="ELF3-like"/>
</dbReference>
<accession>A0A822ZSV8</accession>